<organism evidence="8 9">
    <name type="scientific">Capsicum baccatum</name>
    <name type="common">Peruvian pepper</name>
    <dbReference type="NCBI Taxonomy" id="33114"/>
    <lineage>
        <taxon>Eukaryota</taxon>
        <taxon>Viridiplantae</taxon>
        <taxon>Streptophyta</taxon>
        <taxon>Embryophyta</taxon>
        <taxon>Tracheophyta</taxon>
        <taxon>Spermatophyta</taxon>
        <taxon>Magnoliopsida</taxon>
        <taxon>eudicotyledons</taxon>
        <taxon>Gunneridae</taxon>
        <taxon>Pentapetalae</taxon>
        <taxon>asterids</taxon>
        <taxon>lamiids</taxon>
        <taxon>Solanales</taxon>
        <taxon>Solanaceae</taxon>
        <taxon>Solanoideae</taxon>
        <taxon>Capsiceae</taxon>
        <taxon>Capsicum</taxon>
    </lineage>
</organism>
<evidence type="ECO:0000256" key="1">
    <source>
        <dbReference type="ARBA" id="ARBA00004370"/>
    </source>
</evidence>
<sequence>MKNLECLDLSYNKLNGELAIGLAHEGSKLYLLRLSNNKLKGEIFPVSGNINNFQYLYLDGNNFSGPIPPKLSTAPLQTLDLSYNNLSGNIPAWLGNISSLTSLALS</sequence>
<dbReference type="PANTHER" id="PTHR48062:SF55">
    <property type="entry name" value="LEUCINE-RICH REPEAT-CONTAINING N-TERMINAL PLANT-TYPE DOMAIN-CONTAINING PROTEIN"/>
    <property type="match status" value="1"/>
</dbReference>
<dbReference type="InterPro" id="IPR051502">
    <property type="entry name" value="RLP_Defense_Trigger"/>
</dbReference>
<dbReference type="InterPro" id="IPR032675">
    <property type="entry name" value="LRR_dom_sf"/>
</dbReference>
<keyword evidence="9" id="KW-1185">Reference proteome</keyword>
<dbReference type="PRINTS" id="PR00019">
    <property type="entry name" value="LEURICHRPT"/>
</dbReference>
<evidence type="ECO:0000256" key="2">
    <source>
        <dbReference type="ARBA" id="ARBA00009592"/>
    </source>
</evidence>
<dbReference type="PANTHER" id="PTHR48062">
    <property type="entry name" value="RECEPTOR-LIKE PROTEIN 14"/>
    <property type="match status" value="1"/>
</dbReference>
<reference evidence="9" key="2">
    <citation type="journal article" date="2017" name="J. Anim. Genet.">
        <title>Multiple reference genome sequences of hot pepper reveal the massive evolution of plant disease resistance genes by retroduplication.</title>
        <authorList>
            <person name="Kim S."/>
            <person name="Park J."/>
            <person name="Yeom S.-I."/>
            <person name="Kim Y.-M."/>
            <person name="Seo E."/>
            <person name="Kim K.-T."/>
            <person name="Kim M.-S."/>
            <person name="Lee J.M."/>
            <person name="Cheong K."/>
            <person name="Shin H.-S."/>
            <person name="Kim S.-B."/>
            <person name="Han K."/>
            <person name="Lee J."/>
            <person name="Park M."/>
            <person name="Lee H.-A."/>
            <person name="Lee H.-Y."/>
            <person name="Lee Y."/>
            <person name="Oh S."/>
            <person name="Lee J.H."/>
            <person name="Choi E."/>
            <person name="Choi E."/>
            <person name="Lee S.E."/>
            <person name="Jeon J."/>
            <person name="Kim H."/>
            <person name="Choi G."/>
            <person name="Song H."/>
            <person name="Lee J."/>
            <person name="Lee S.-C."/>
            <person name="Kwon J.-K."/>
            <person name="Lee H.-Y."/>
            <person name="Koo N."/>
            <person name="Hong Y."/>
            <person name="Kim R.W."/>
            <person name="Kang W.-H."/>
            <person name="Huh J.H."/>
            <person name="Kang B.-C."/>
            <person name="Yang T.-J."/>
            <person name="Lee Y.-H."/>
            <person name="Bennetzen J.L."/>
            <person name="Choi D."/>
        </authorList>
    </citation>
    <scope>NUCLEOTIDE SEQUENCE [LARGE SCALE GENOMIC DNA]</scope>
    <source>
        <strain evidence="9">cv. PBC81</strain>
    </source>
</reference>
<evidence type="ECO:0000256" key="7">
    <source>
        <dbReference type="ARBA" id="ARBA00023180"/>
    </source>
</evidence>
<dbReference type="InterPro" id="IPR001611">
    <property type="entry name" value="Leu-rich_rpt"/>
</dbReference>
<dbReference type="Pfam" id="PF00560">
    <property type="entry name" value="LRR_1"/>
    <property type="match status" value="4"/>
</dbReference>
<comment type="caution">
    <text evidence="8">The sequence shown here is derived from an EMBL/GenBank/DDBJ whole genome shotgun (WGS) entry which is preliminary data.</text>
</comment>
<evidence type="ECO:0000256" key="3">
    <source>
        <dbReference type="ARBA" id="ARBA00022614"/>
    </source>
</evidence>
<dbReference type="Proteomes" id="UP000224567">
    <property type="component" value="Unassembled WGS sequence"/>
</dbReference>
<comment type="similarity">
    <text evidence="2">Belongs to the RLP family.</text>
</comment>
<dbReference type="OrthoDB" id="4691307at2759"/>
<evidence type="ECO:0000256" key="6">
    <source>
        <dbReference type="ARBA" id="ARBA00023136"/>
    </source>
</evidence>
<gene>
    <name evidence="8" type="ORF">CQW23_35668</name>
</gene>
<dbReference type="SUPFAM" id="SSF52058">
    <property type="entry name" value="L domain-like"/>
    <property type="match status" value="1"/>
</dbReference>
<dbReference type="STRING" id="33114.A0A2G2UV88"/>
<keyword evidence="6" id="KW-0472">Membrane</keyword>
<dbReference type="EMBL" id="MLFT02009358">
    <property type="protein sequence ID" value="PHT24641.1"/>
    <property type="molecule type" value="Genomic_DNA"/>
</dbReference>
<dbReference type="Gene3D" id="3.80.10.10">
    <property type="entry name" value="Ribonuclease Inhibitor"/>
    <property type="match status" value="1"/>
</dbReference>
<name>A0A2G2UV88_CAPBA</name>
<protein>
    <submittedName>
        <fullName evidence="8">Uncharacterized protein</fullName>
    </submittedName>
</protein>
<dbReference type="FunFam" id="3.80.10.10:FF:000041">
    <property type="entry name" value="LRR receptor-like serine/threonine-protein kinase ERECTA"/>
    <property type="match status" value="1"/>
</dbReference>
<evidence type="ECO:0000313" key="9">
    <source>
        <dbReference type="Proteomes" id="UP000224567"/>
    </source>
</evidence>
<keyword evidence="4" id="KW-0732">Signal</keyword>
<evidence type="ECO:0000256" key="4">
    <source>
        <dbReference type="ARBA" id="ARBA00022729"/>
    </source>
</evidence>
<keyword evidence="3" id="KW-0433">Leucine-rich repeat</keyword>
<accession>A0A2G2UV88</accession>
<evidence type="ECO:0000313" key="8">
    <source>
        <dbReference type="EMBL" id="PHT24641.1"/>
    </source>
</evidence>
<dbReference type="GO" id="GO:0016020">
    <property type="term" value="C:membrane"/>
    <property type="evidence" value="ECO:0007669"/>
    <property type="project" value="UniProtKB-SubCell"/>
</dbReference>
<reference evidence="8 9" key="1">
    <citation type="journal article" date="2017" name="Genome Biol.">
        <title>New reference genome sequences of hot pepper reveal the massive evolution of plant disease-resistance genes by retroduplication.</title>
        <authorList>
            <person name="Kim S."/>
            <person name="Park J."/>
            <person name="Yeom S.I."/>
            <person name="Kim Y.M."/>
            <person name="Seo E."/>
            <person name="Kim K.T."/>
            <person name="Kim M.S."/>
            <person name="Lee J.M."/>
            <person name="Cheong K."/>
            <person name="Shin H.S."/>
            <person name="Kim S.B."/>
            <person name="Han K."/>
            <person name="Lee J."/>
            <person name="Park M."/>
            <person name="Lee H.A."/>
            <person name="Lee H.Y."/>
            <person name="Lee Y."/>
            <person name="Oh S."/>
            <person name="Lee J.H."/>
            <person name="Choi E."/>
            <person name="Choi E."/>
            <person name="Lee S.E."/>
            <person name="Jeon J."/>
            <person name="Kim H."/>
            <person name="Choi G."/>
            <person name="Song H."/>
            <person name="Lee J."/>
            <person name="Lee S.C."/>
            <person name="Kwon J.K."/>
            <person name="Lee H.Y."/>
            <person name="Koo N."/>
            <person name="Hong Y."/>
            <person name="Kim R.W."/>
            <person name="Kang W.H."/>
            <person name="Huh J.H."/>
            <person name="Kang B.C."/>
            <person name="Yang T.J."/>
            <person name="Lee Y.H."/>
            <person name="Bennetzen J.L."/>
            <person name="Choi D."/>
        </authorList>
    </citation>
    <scope>NUCLEOTIDE SEQUENCE [LARGE SCALE GENOMIC DNA]</scope>
    <source>
        <strain evidence="9">cv. PBC81</strain>
    </source>
</reference>
<keyword evidence="7" id="KW-0325">Glycoprotein</keyword>
<comment type="subcellular location">
    <subcellularLocation>
        <location evidence="1">Membrane</location>
    </subcellularLocation>
</comment>
<evidence type="ECO:0000256" key="5">
    <source>
        <dbReference type="ARBA" id="ARBA00022737"/>
    </source>
</evidence>
<dbReference type="AlphaFoldDB" id="A0A2G2UV88"/>
<keyword evidence="5" id="KW-0677">Repeat</keyword>
<proteinExistence type="inferred from homology"/>